<proteinExistence type="inferred from homology"/>
<dbReference type="PANTHER" id="PTHR31595">
    <property type="entry name" value="LONG-CHAIN-ALCOHOL O-FATTY-ACYLTRANSFERASE 3-RELATED"/>
    <property type="match status" value="1"/>
</dbReference>
<comment type="pathway">
    <text evidence="2">Secondary metabolite biosynthesis.</text>
</comment>
<dbReference type="GO" id="GO:0016020">
    <property type="term" value="C:membrane"/>
    <property type="evidence" value="ECO:0007669"/>
    <property type="project" value="UniProtKB-SubCell"/>
</dbReference>
<dbReference type="PANTHER" id="PTHR31595:SF57">
    <property type="entry name" value="OS04G0481900 PROTEIN"/>
    <property type="match status" value="1"/>
</dbReference>
<evidence type="ECO:0000259" key="9">
    <source>
        <dbReference type="Pfam" id="PF13813"/>
    </source>
</evidence>
<feature type="domain" description="Wax synthase" evidence="9">
    <location>
        <begin position="262"/>
        <end position="339"/>
    </location>
</feature>
<dbReference type="AlphaFoldDB" id="A0A8H5HWP2"/>
<comment type="similarity">
    <text evidence="3">Belongs to the wax synthase family.</text>
</comment>
<dbReference type="GO" id="GO:0006629">
    <property type="term" value="P:lipid metabolic process"/>
    <property type="evidence" value="ECO:0007669"/>
    <property type="project" value="InterPro"/>
</dbReference>
<dbReference type="Pfam" id="PF13813">
    <property type="entry name" value="MBOAT_2"/>
    <property type="match status" value="1"/>
</dbReference>
<keyword evidence="4" id="KW-0808">Transferase</keyword>
<dbReference type="InterPro" id="IPR032805">
    <property type="entry name" value="Wax_synthase_dom"/>
</dbReference>
<keyword evidence="7 8" id="KW-0472">Membrane</keyword>
<evidence type="ECO:0000256" key="4">
    <source>
        <dbReference type="ARBA" id="ARBA00022679"/>
    </source>
</evidence>
<comment type="subcellular location">
    <subcellularLocation>
        <location evidence="1">Membrane</location>
        <topology evidence="1">Multi-pass membrane protein</topology>
    </subcellularLocation>
</comment>
<evidence type="ECO:0000256" key="2">
    <source>
        <dbReference type="ARBA" id="ARBA00005179"/>
    </source>
</evidence>
<comment type="caution">
    <text evidence="10">The sequence shown here is derived from an EMBL/GenBank/DDBJ whole genome shotgun (WGS) entry which is preliminary data.</text>
</comment>
<dbReference type="GO" id="GO:0008374">
    <property type="term" value="F:O-acyltransferase activity"/>
    <property type="evidence" value="ECO:0007669"/>
    <property type="project" value="InterPro"/>
</dbReference>
<dbReference type="EMBL" id="JAACJN010000013">
    <property type="protein sequence ID" value="KAF5390808.1"/>
    <property type="molecule type" value="Genomic_DNA"/>
</dbReference>
<feature type="transmembrane region" description="Helical" evidence="8">
    <location>
        <begin position="15"/>
        <end position="34"/>
    </location>
</feature>
<feature type="transmembrane region" description="Helical" evidence="8">
    <location>
        <begin position="401"/>
        <end position="423"/>
    </location>
</feature>
<name>A0A8H5HWP2_9AGAR</name>
<accession>A0A8H5HWP2</accession>
<evidence type="ECO:0000256" key="8">
    <source>
        <dbReference type="SAM" id="Phobius"/>
    </source>
</evidence>
<sequence length="474" mass="54104">MAGPELGPSEPSNPVLFAFQYLVGPTVLSCCILASRWRPLWARLTFFVWYTTHIFSALSSVPIRRTGYFWSDYSLGSTLGGDIVKTMYMLFFVDPVREWEWASHGVNPSLGRRIECTVEEEEDERKRKGTGTGKSIANLPWWKRVYWILCGAFTMRGVGWNYQVSNIPLRSESSQSTSQFLHLTFLRILSSFLLLDSSKYLINTTPFFTNPDPTISMRSQSYVLQAYYALLWFTIPYASLKGHYSIVAFVAVFSGYSTQEDWPNLFGSWGDAWSVKNVWGKVWHQMYRRQYTTIAKSIITKLYIHPRSVLSYLIHLYVAFLISGISHSFGDYTLGLGLGFRYGMGFGRITMPFFILQPLAIIFEHLISTFYTSFLFFITLTTGHPTRWWTESQGDGRWAPWVRMWIGYGWTLGWFTYSVSWFIDSAVQAQVSSQISGGSGSGPKEVFEMRYSVVRALVGWISARLGNSGRAGGS</sequence>
<organism evidence="10 11">
    <name type="scientific">Collybiopsis confluens</name>
    <dbReference type="NCBI Taxonomy" id="2823264"/>
    <lineage>
        <taxon>Eukaryota</taxon>
        <taxon>Fungi</taxon>
        <taxon>Dikarya</taxon>
        <taxon>Basidiomycota</taxon>
        <taxon>Agaricomycotina</taxon>
        <taxon>Agaricomycetes</taxon>
        <taxon>Agaricomycetidae</taxon>
        <taxon>Agaricales</taxon>
        <taxon>Marasmiineae</taxon>
        <taxon>Omphalotaceae</taxon>
        <taxon>Collybiopsis</taxon>
    </lineage>
</organism>
<dbReference type="OrthoDB" id="1077582at2759"/>
<gene>
    <name evidence="10" type="ORF">D9757_004427</name>
</gene>
<evidence type="ECO:0000256" key="7">
    <source>
        <dbReference type="ARBA" id="ARBA00023136"/>
    </source>
</evidence>
<protein>
    <recommendedName>
        <fullName evidence="9">Wax synthase domain-containing protein</fullName>
    </recommendedName>
</protein>
<dbReference type="Proteomes" id="UP000518752">
    <property type="component" value="Unassembled WGS sequence"/>
</dbReference>
<evidence type="ECO:0000256" key="6">
    <source>
        <dbReference type="ARBA" id="ARBA00022989"/>
    </source>
</evidence>
<reference evidence="10 11" key="1">
    <citation type="journal article" date="2020" name="ISME J.">
        <title>Uncovering the hidden diversity of litter-decomposition mechanisms in mushroom-forming fungi.</title>
        <authorList>
            <person name="Floudas D."/>
            <person name="Bentzer J."/>
            <person name="Ahren D."/>
            <person name="Johansson T."/>
            <person name="Persson P."/>
            <person name="Tunlid A."/>
        </authorList>
    </citation>
    <scope>NUCLEOTIDE SEQUENCE [LARGE SCALE GENOMIC DNA]</scope>
    <source>
        <strain evidence="10 11">CBS 406.79</strain>
    </source>
</reference>
<evidence type="ECO:0000313" key="10">
    <source>
        <dbReference type="EMBL" id="KAF5390808.1"/>
    </source>
</evidence>
<keyword evidence="6 8" id="KW-1133">Transmembrane helix</keyword>
<evidence type="ECO:0000256" key="1">
    <source>
        <dbReference type="ARBA" id="ARBA00004141"/>
    </source>
</evidence>
<evidence type="ECO:0000256" key="3">
    <source>
        <dbReference type="ARBA" id="ARBA00007282"/>
    </source>
</evidence>
<evidence type="ECO:0000313" key="11">
    <source>
        <dbReference type="Proteomes" id="UP000518752"/>
    </source>
</evidence>
<keyword evidence="5 8" id="KW-0812">Transmembrane</keyword>
<feature type="transmembrane region" description="Helical" evidence="8">
    <location>
        <begin position="349"/>
        <end position="380"/>
    </location>
</feature>
<keyword evidence="11" id="KW-1185">Reference proteome</keyword>
<evidence type="ECO:0000256" key="5">
    <source>
        <dbReference type="ARBA" id="ARBA00022692"/>
    </source>
</evidence>
<feature type="transmembrane region" description="Helical" evidence="8">
    <location>
        <begin position="309"/>
        <end position="329"/>
    </location>
</feature>
<dbReference type="InterPro" id="IPR044851">
    <property type="entry name" value="Wax_synthase"/>
</dbReference>